<keyword evidence="3" id="KW-1185">Reference proteome</keyword>
<gene>
    <name evidence="2" type="ORF">PDMSB3_2469</name>
</gene>
<dbReference type="KEGG" id="pdio:PDMSB3_2469.1"/>
<dbReference type="AlphaFoldDB" id="A0A5Q4ZMG3"/>
<sequence length="163" mass="17776">MPILLRGIEGIRAYSGFRLGKSSWVEVSQDMINAFASATDDWDWISVDEARARRGPFGKPVAQNTLILSLIVPLLHDVCVLEDIGVNIVHGIDRLRFLGPVPVDSSVRLDVELKSVNTSGESCHWVLGCKMECDVSDTPVLEAEIVYCIGPAAQKTIQLATIG</sequence>
<evidence type="ECO:0000313" key="2">
    <source>
        <dbReference type="EMBL" id="VVD33753.1"/>
    </source>
</evidence>
<accession>A0A5Q4ZMG3</accession>
<dbReference type="PANTHER" id="PTHR42993">
    <property type="entry name" value="MAOC-LIKE DEHYDRATASE DOMAIN-CONTAINING PROTEIN"/>
    <property type="match status" value="1"/>
</dbReference>
<dbReference type="InterPro" id="IPR002539">
    <property type="entry name" value="MaoC-like_dom"/>
</dbReference>
<dbReference type="PANTHER" id="PTHR42993:SF1">
    <property type="entry name" value="MAOC-LIKE DEHYDRATASE DOMAIN-CONTAINING PROTEIN"/>
    <property type="match status" value="1"/>
</dbReference>
<dbReference type="SUPFAM" id="SSF54637">
    <property type="entry name" value="Thioesterase/thiol ester dehydrase-isomerase"/>
    <property type="match status" value="1"/>
</dbReference>
<protein>
    <submittedName>
        <fullName evidence="2">Dehydratase</fullName>
    </submittedName>
</protein>
<name>A0A5Q4ZMG3_9BURK</name>
<dbReference type="Proteomes" id="UP000325811">
    <property type="component" value="Chromosome II"/>
</dbReference>
<dbReference type="RefSeq" id="WP_165188953.1">
    <property type="nucleotide sequence ID" value="NZ_LR699554.1"/>
</dbReference>
<dbReference type="InterPro" id="IPR029069">
    <property type="entry name" value="HotDog_dom_sf"/>
</dbReference>
<feature type="domain" description="MaoC-like" evidence="1">
    <location>
        <begin position="21"/>
        <end position="118"/>
    </location>
</feature>
<proteinExistence type="predicted"/>
<dbReference type="Gene3D" id="3.10.129.10">
    <property type="entry name" value="Hotdog Thioesterase"/>
    <property type="match status" value="1"/>
</dbReference>
<dbReference type="Pfam" id="PF01575">
    <property type="entry name" value="MaoC_dehydratas"/>
    <property type="match status" value="1"/>
</dbReference>
<evidence type="ECO:0000313" key="3">
    <source>
        <dbReference type="Proteomes" id="UP000325811"/>
    </source>
</evidence>
<evidence type="ECO:0000259" key="1">
    <source>
        <dbReference type="Pfam" id="PF01575"/>
    </source>
</evidence>
<reference evidence="2 3" key="1">
    <citation type="submission" date="2019-08" db="EMBL/GenBank/DDBJ databases">
        <authorList>
            <person name="Herpell B J."/>
        </authorList>
    </citation>
    <scope>NUCLEOTIDE SEQUENCE [LARGE SCALE GENOMIC DNA]</scope>
    <source>
        <strain evidence="3">Msb3</strain>
    </source>
</reference>
<dbReference type="EMBL" id="LR699554">
    <property type="protein sequence ID" value="VVD33753.1"/>
    <property type="molecule type" value="Genomic_DNA"/>
</dbReference>
<organism evidence="2 3">
    <name type="scientific">Paraburkholderia dioscoreae</name>
    <dbReference type="NCBI Taxonomy" id="2604047"/>
    <lineage>
        <taxon>Bacteria</taxon>
        <taxon>Pseudomonadati</taxon>
        <taxon>Pseudomonadota</taxon>
        <taxon>Betaproteobacteria</taxon>
        <taxon>Burkholderiales</taxon>
        <taxon>Burkholderiaceae</taxon>
        <taxon>Paraburkholderia</taxon>
    </lineage>
</organism>